<sequence length="173" mass="18911">MRALFDVKVETARKAEARGEQGLQQETPTHGISEPHIAERGRCATAQAERNVVDRVPPDNPPHDGVDFDPAVDPHCPTISAAEQEACIVLSLLFLDTEVNERDISCVARQLHGLNWDEEWLLGEIKSRRGSWLRRAVTAPAHAVSWALLGNAVAVPSENVMVELARKAAQVAA</sequence>
<comment type="caution">
    <text evidence="2">The sequence shown here is derived from an EMBL/GenBank/DDBJ whole genome shotgun (WGS) entry which is preliminary data.</text>
</comment>
<dbReference type="Proteomes" id="UP000326924">
    <property type="component" value="Unassembled WGS sequence"/>
</dbReference>
<keyword evidence="3" id="KW-1185">Reference proteome</keyword>
<gene>
    <name evidence="2" type="ORF">FN846DRAFT_905052</name>
</gene>
<dbReference type="OrthoDB" id="5419571at2759"/>
<protein>
    <submittedName>
        <fullName evidence="2">Uncharacterized protein</fullName>
    </submittedName>
</protein>
<proteinExistence type="predicted"/>
<dbReference type="InParanoid" id="A0A5J5F372"/>
<evidence type="ECO:0000313" key="3">
    <source>
        <dbReference type="Proteomes" id="UP000326924"/>
    </source>
</evidence>
<dbReference type="EMBL" id="VXIS01000047">
    <property type="protein sequence ID" value="KAA8910296.1"/>
    <property type="molecule type" value="Genomic_DNA"/>
</dbReference>
<feature type="region of interest" description="Disordered" evidence="1">
    <location>
        <begin position="13"/>
        <end position="36"/>
    </location>
</feature>
<name>A0A5J5F372_9PEZI</name>
<dbReference type="AlphaFoldDB" id="A0A5J5F372"/>
<reference evidence="2 3" key="1">
    <citation type="submission" date="2019-09" db="EMBL/GenBank/DDBJ databases">
        <title>Draft genome of the ectomycorrhizal ascomycete Sphaerosporella brunnea.</title>
        <authorList>
            <consortium name="DOE Joint Genome Institute"/>
            <person name="Benucci G.M."/>
            <person name="Marozzi G."/>
            <person name="Antonielli L."/>
            <person name="Sanchez S."/>
            <person name="Marco P."/>
            <person name="Wang X."/>
            <person name="Falini L.B."/>
            <person name="Barry K."/>
            <person name="Haridas S."/>
            <person name="Lipzen A."/>
            <person name="Labutti K."/>
            <person name="Grigoriev I.V."/>
            <person name="Murat C."/>
            <person name="Martin F."/>
            <person name="Albertini E."/>
            <person name="Donnini D."/>
            <person name="Bonito G."/>
        </authorList>
    </citation>
    <scope>NUCLEOTIDE SEQUENCE [LARGE SCALE GENOMIC DNA]</scope>
    <source>
        <strain evidence="2 3">Sb_GMNB300</strain>
    </source>
</reference>
<evidence type="ECO:0000256" key="1">
    <source>
        <dbReference type="SAM" id="MobiDB-lite"/>
    </source>
</evidence>
<organism evidence="2 3">
    <name type="scientific">Sphaerosporella brunnea</name>
    <dbReference type="NCBI Taxonomy" id="1250544"/>
    <lineage>
        <taxon>Eukaryota</taxon>
        <taxon>Fungi</taxon>
        <taxon>Dikarya</taxon>
        <taxon>Ascomycota</taxon>
        <taxon>Pezizomycotina</taxon>
        <taxon>Pezizomycetes</taxon>
        <taxon>Pezizales</taxon>
        <taxon>Pyronemataceae</taxon>
        <taxon>Sphaerosporella</taxon>
    </lineage>
</organism>
<evidence type="ECO:0000313" key="2">
    <source>
        <dbReference type="EMBL" id="KAA8910296.1"/>
    </source>
</evidence>
<accession>A0A5J5F372</accession>